<keyword evidence="3" id="KW-1185">Reference proteome</keyword>
<proteinExistence type="predicted"/>
<dbReference type="AlphaFoldDB" id="A0A918LCA7"/>
<evidence type="ECO:0000256" key="1">
    <source>
        <dbReference type="SAM" id="MobiDB-lite"/>
    </source>
</evidence>
<organism evidence="2 3">
    <name type="scientific">Streptomyces griseoviridis</name>
    <dbReference type="NCBI Taxonomy" id="45398"/>
    <lineage>
        <taxon>Bacteria</taxon>
        <taxon>Bacillati</taxon>
        <taxon>Actinomycetota</taxon>
        <taxon>Actinomycetes</taxon>
        <taxon>Kitasatosporales</taxon>
        <taxon>Streptomycetaceae</taxon>
        <taxon>Streptomyces</taxon>
    </lineage>
</organism>
<feature type="region of interest" description="Disordered" evidence="1">
    <location>
        <begin position="39"/>
        <end position="61"/>
    </location>
</feature>
<reference evidence="2" key="2">
    <citation type="submission" date="2020-09" db="EMBL/GenBank/DDBJ databases">
        <authorList>
            <person name="Sun Q."/>
            <person name="Ohkuma M."/>
        </authorList>
    </citation>
    <scope>NUCLEOTIDE SEQUENCE</scope>
    <source>
        <strain evidence="2">JCM 4234</strain>
    </source>
</reference>
<accession>A0A918LCA7</accession>
<protein>
    <recommendedName>
        <fullName evidence="4">Sigma-like protein</fullName>
    </recommendedName>
</protein>
<evidence type="ECO:0000313" key="3">
    <source>
        <dbReference type="Proteomes" id="UP000653493"/>
    </source>
</evidence>
<evidence type="ECO:0008006" key="4">
    <source>
        <dbReference type="Google" id="ProtNLM"/>
    </source>
</evidence>
<sequence length="61" mass="6277">MADAQQDPVVKPLDNHVTDVDDTAVTTLDNHVTDGLTAAPAAKAADGTAKPLDNHVTGEQV</sequence>
<gene>
    <name evidence="2" type="ORF">GCM10010238_17610</name>
</gene>
<feature type="compositionally biased region" description="Low complexity" evidence="1">
    <location>
        <begin position="39"/>
        <end position="51"/>
    </location>
</feature>
<dbReference type="Proteomes" id="UP000653493">
    <property type="component" value="Unassembled WGS sequence"/>
</dbReference>
<comment type="caution">
    <text evidence="2">The sequence shown here is derived from an EMBL/GenBank/DDBJ whole genome shotgun (WGS) entry which is preliminary data.</text>
</comment>
<dbReference type="EMBL" id="BMSL01000003">
    <property type="protein sequence ID" value="GGS29261.1"/>
    <property type="molecule type" value="Genomic_DNA"/>
</dbReference>
<reference evidence="2" key="1">
    <citation type="journal article" date="2014" name="Int. J. Syst. Evol. Microbiol.">
        <title>Complete genome sequence of Corynebacterium casei LMG S-19264T (=DSM 44701T), isolated from a smear-ripened cheese.</title>
        <authorList>
            <consortium name="US DOE Joint Genome Institute (JGI-PGF)"/>
            <person name="Walter F."/>
            <person name="Albersmeier A."/>
            <person name="Kalinowski J."/>
            <person name="Ruckert C."/>
        </authorList>
    </citation>
    <scope>NUCLEOTIDE SEQUENCE</scope>
    <source>
        <strain evidence="2">JCM 4234</strain>
    </source>
</reference>
<evidence type="ECO:0000313" key="2">
    <source>
        <dbReference type="EMBL" id="GGS29261.1"/>
    </source>
</evidence>
<name>A0A918LCA7_STRGD</name>